<proteinExistence type="predicted"/>
<dbReference type="PROSITE" id="PS51384">
    <property type="entry name" value="FAD_FR"/>
    <property type="match status" value="1"/>
</dbReference>
<dbReference type="InterPro" id="IPR017938">
    <property type="entry name" value="Riboflavin_synthase-like_b-brl"/>
</dbReference>
<dbReference type="SUPFAM" id="SSF52343">
    <property type="entry name" value="Ferredoxin reductase-like, C-terminal NADP-linked domain"/>
    <property type="match status" value="1"/>
</dbReference>
<keyword evidence="2" id="KW-0479">Metal-binding</keyword>
<dbReference type="InterPro" id="IPR001433">
    <property type="entry name" value="OxRdtase_FAD/NAD-bd"/>
</dbReference>
<dbReference type="SUPFAM" id="SSF54292">
    <property type="entry name" value="2Fe-2S ferredoxin-like"/>
    <property type="match status" value="1"/>
</dbReference>
<dbReference type="InterPro" id="IPR008333">
    <property type="entry name" value="Cbr1-like_FAD-bd_dom"/>
</dbReference>
<protein>
    <submittedName>
        <fullName evidence="6">CDP-6-deoxy-delta-3,4-glucoseen reductase</fullName>
    </submittedName>
</protein>
<dbReference type="RefSeq" id="WP_162085903.1">
    <property type="nucleotide sequence ID" value="NZ_AP021881.1"/>
</dbReference>
<feature type="domain" description="FAD-binding FR-type" evidence="5">
    <location>
        <begin position="100"/>
        <end position="200"/>
    </location>
</feature>
<organism evidence="6 7">
    <name type="scientific">Sulfuriferula nivalis</name>
    <dbReference type="NCBI Taxonomy" id="2675298"/>
    <lineage>
        <taxon>Bacteria</taxon>
        <taxon>Pseudomonadati</taxon>
        <taxon>Pseudomonadota</taxon>
        <taxon>Betaproteobacteria</taxon>
        <taxon>Nitrosomonadales</taxon>
        <taxon>Sulfuricellaceae</taxon>
        <taxon>Sulfuriferula</taxon>
    </lineage>
</organism>
<dbReference type="Gene3D" id="3.10.20.30">
    <property type="match status" value="1"/>
</dbReference>
<dbReference type="PANTHER" id="PTHR47354">
    <property type="entry name" value="NADH OXIDOREDUCTASE HCR"/>
    <property type="match status" value="1"/>
</dbReference>
<keyword evidence="7" id="KW-1185">Reference proteome</keyword>
<gene>
    <name evidence="6" type="ORF">SFSGTM_29490</name>
</gene>
<dbReference type="EMBL" id="AP021881">
    <property type="protein sequence ID" value="BBP02241.1"/>
    <property type="molecule type" value="Genomic_DNA"/>
</dbReference>
<keyword evidence="2" id="KW-0001">2Fe-2S</keyword>
<dbReference type="InterPro" id="IPR001709">
    <property type="entry name" value="Flavoprot_Pyr_Nucl_cyt_Rdtase"/>
</dbReference>
<comment type="cofactor">
    <cofactor evidence="3">
        <name>[2Fe-2S] cluster</name>
        <dbReference type="ChEBI" id="CHEBI:190135"/>
    </cofactor>
</comment>
<evidence type="ECO:0000256" key="2">
    <source>
        <dbReference type="ARBA" id="ARBA00022714"/>
    </source>
</evidence>
<keyword evidence="2" id="KW-0411">Iron-sulfur</keyword>
<dbReference type="Pfam" id="PF00111">
    <property type="entry name" value="Fer2"/>
    <property type="match status" value="1"/>
</dbReference>
<evidence type="ECO:0000313" key="6">
    <source>
        <dbReference type="EMBL" id="BBP02241.1"/>
    </source>
</evidence>
<name>A0A809RTM1_9PROT</name>
<dbReference type="GO" id="GO:0051537">
    <property type="term" value="F:2 iron, 2 sulfur cluster binding"/>
    <property type="evidence" value="ECO:0007669"/>
    <property type="project" value="UniProtKB-KW"/>
</dbReference>
<evidence type="ECO:0000259" key="4">
    <source>
        <dbReference type="PROSITE" id="PS51085"/>
    </source>
</evidence>
<accession>A0A809RTM1</accession>
<dbReference type="InterPro" id="IPR039261">
    <property type="entry name" value="FNR_nucleotide-bd"/>
</dbReference>
<dbReference type="Pfam" id="PF00970">
    <property type="entry name" value="FAD_binding_6"/>
    <property type="match status" value="1"/>
</dbReference>
<dbReference type="InterPro" id="IPR006058">
    <property type="entry name" value="2Fe2S_fd_BS"/>
</dbReference>
<dbReference type="InterPro" id="IPR012675">
    <property type="entry name" value="Beta-grasp_dom_sf"/>
</dbReference>
<dbReference type="PROSITE" id="PS00197">
    <property type="entry name" value="2FE2S_FER_1"/>
    <property type="match status" value="1"/>
</dbReference>
<dbReference type="CDD" id="cd06189">
    <property type="entry name" value="flavin_oxioreductase"/>
    <property type="match status" value="1"/>
</dbReference>
<dbReference type="Pfam" id="PF00175">
    <property type="entry name" value="NAD_binding_1"/>
    <property type="match status" value="1"/>
</dbReference>
<evidence type="ECO:0000256" key="3">
    <source>
        <dbReference type="ARBA" id="ARBA00034078"/>
    </source>
</evidence>
<feature type="domain" description="2Fe-2S ferredoxin-type" evidence="4">
    <location>
        <begin position="3"/>
        <end position="93"/>
    </location>
</feature>
<evidence type="ECO:0000313" key="7">
    <source>
        <dbReference type="Proteomes" id="UP000463939"/>
    </source>
</evidence>
<evidence type="ECO:0000256" key="1">
    <source>
        <dbReference type="ARBA" id="ARBA00001974"/>
    </source>
</evidence>
<dbReference type="InterPro" id="IPR036010">
    <property type="entry name" value="2Fe-2S_ferredoxin-like_sf"/>
</dbReference>
<dbReference type="Gene3D" id="3.40.50.80">
    <property type="entry name" value="Nucleotide-binding domain of ferredoxin-NADP reductase (FNR) module"/>
    <property type="match status" value="1"/>
</dbReference>
<keyword evidence="2" id="KW-0408">Iron</keyword>
<dbReference type="SUPFAM" id="SSF63380">
    <property type="entry name" value="Riboflavin synthase domain-like"/>
    <property type="match status" value="1"/>
</dbReference>
<dbReference type="InterPro" id="IPR050415">
    <property type="entry name" value="MRET"/>
</dbReference>
<dbReference type="PANTHER" id="PTHR47354:SF5">
    <property type="entry name" value="PROTEIN RFBI"/>
    <property type="match status" value="1"/>
</dbReference>
<dbReference type="Gene3D" id="2.40.30.10">
    <property type="entry name" value="Translation factors"/>
    <property type="match status" value="1"/>
</dbReference>
<dbReference type="PROSITE" id="PS51085">
    <property type="entry name" value="2FE2S_FER_2"/>
    <property type="match status" value="1"/>
</dbReference>
<dbReference type="PRINTS" id="PR00410">
    <property type="entry name" value="PHEHYDRXLASE"/>
</dbReference>
<dbReference type="PRINTS" id="PR00371">
    <property type="entry name" value="FPNCR"/>
</dbReference>
<dbReference type="GO" id="GO:0016491">
    <property type="term" value="F:oxidoreductase activity"/>
    <property type="evidence" value="ECO:0007669"/>
    <property type="project" value="InterPro"/>
</dbReference>
<dbReference type="Proteomes" id="UP000463939">
    <property type="component" value="Chromosome"/>
</dbReference>
<dbReference type="AlphaFoldDB" id="A0A809RTM1"/>
<dbReference type="CDD" id="cd00207">
    <property type="entry name" value="fer2"/>
    <property type="match status" value="1"/>
</dbReference>
<dbReference type="KEGG" id="sniv:SFSGTM_29490"/>
<comment type="cofactor">
    <cofactor evidence="1">
        <name>FAD</name>
        <dbReference type="ChEBI" id="CHEBI:57692"/>
    </cofactor>
</comment>
<evidence type="ECO:0000259" key="5">
    <source>
        <dbReference type="PROSITE" id="PS51384"/>
    </source>
</evidence>
<dbReference type="InterPro" id="IPR001041">
    <property type="entry name" value="2Fe-2S_ferredoxin-type"/>
</dbReference>
<sequence>MSHQITIQPSGHKLIAEDGETILAAASREGFMLPYGCRNGACGSCKGKVTSGEIDYGEFQSSALTDADIAAGKALFCVACATSDISIECREVGAAKDIQIKTLPCRVHKMEKLGHDVMGLSLKLPANERMQFLAGQYIDILLKNGNRRSFSLANAPHDDALLQLHIRHVPGGEYTEHVFNTMKEKDILRIEGPLGGFFLREDNEKPIIFIAGGTGFAPIKAMIEHALHHHANREMVLYWGARELRDLYMPHLASKWQQENPNVTFIPVLSAPSTNDAWPGRTGLVVDAVLQDFPDLSGYQVYACGAPAMVEAAQNGCLQQGLPEAEFFADAFLYQSNNTTN</sequence>
<dbReference type="InterPro" id="IPR017927">
    <property type="entry name" value="FAD-bd_FR_type"/>
</dbReference>
<reference evidence="7" key="1">
    <citation type="submission" date="2019-11" db="EMBL/GenBank/DDBJ databases">
        <title>Isolation and characterization of a novel species in the genus Sulfuriferula.</title>
        <authorList>
            <person name="Mochizuki J."/>
            <person name="Kojima H."/>
            <person name="Fukui M."/>
        </authorList>
    </citation>
    <scope>NUCLEOTIDE SEQUENCE [LARGE SCALE GENOMIC DNA]</scope>
    <source>
        <strain evidence="7">SGTM</strain>
    </source>
</reference>